<sequence>MWAPADWKGHVLPGTIFILWGLHWLQGSLRLYFSQNPEKYRSLACYGLPGSPPWPLEGCLHGQAGVFKMALAFLGGWMELTFMKRDGFTRLICKPGTPREGFINGGTVHNWQHFVSYVGFFVSGAVDIINYFLPGLSLPEDVEKVFLGLAFFNEAMLMFLHEKKTPLDRLMHQTLAYAMFGTALPIWAEVVWPQSFLATMCRVGGALGQGVIFWVIAQTIKMDDVYIVEWDQTNGQDQVLSSYAAVIFVQCFVGLQCLFTLTVALFSCRFKQDLA</sequence>
<evidence type="ECO:0000256" key="4">
    <source>
        <dbReference type="ARBA" id="ARBA00022989"/>
    </source>
</evidence>
<keyword evidence="3 6" id="KW-0812">Transmembrane</keyword>
<feature type="transmembrane region" description="Helical" evidence="6">
    <location>
        <begin position="174"/>
        <end position="192"/>
    </location>
</feature>
<evidence type="ECO:0000256" key="5">
    <source>
        <dbReference type="ARBA" id="ARBA00023136"/>
    </source>
</evidence>
<evidence type="ECO:0000256" key="2">
    <source>
        <dbReference type="ARBA" id="ARBA00006948"/>
    </source>
</evidence>
<comment type="similarity">
    <text evidence="2">Belongs to the TMEM45 family.</text>
</comment>
<comment type="subcellular location">
    <subcellularLocation>
        <location evidence="1">Membrane</location>
        <topology evidence="1">Multi-pass membrane protein</topology>
    </subcellularLocation>
</comment>
<feature type="transmembrane region" description="Helical" evidence="6">
    <location>
        <begin position="243"/>
        <end position="266"/>
    </location>
</feature>
<gene>
    <name evidence="7" type="ORF">DUNSADRAFT_16905</name>
</gene>
<evidence type="ECO:0008006" key="9">
    <source>
        <dbReference type="Google" id="ProtNLM"/>
    </source>
</evidence>
<keyword evidence="5 6" id="KW-0472">Membrane</keyword>
<evidence type="ECO:0000256" key="1">
    <source>
        <dbReference type="ARBA" id="ARBA00004141"/>
    </source>
</evidence>
<evidence type="ECO:0000256" key="6">
    <source>
        <dbReference type="SAM" id="Phobius"/>
    </source>
</evidence>
<name>A0ABQ7H982_DUNSA</name>
<evidence type="ECO:0000313" key="8">
    <source>
        <dbReference type="Proteomes" id="UP000815325"/>
    </source>
</evidence>
<feature type="transmembrane region" description="Helical" evidence="6">
    <location>
        <begin position="114"/>
        <end position="133"/>
    </location>
</feature>
<dbReference type="InterPro" id="IPR006904">
    <property type="entry name" value="DUF716"/>
</dbReference>
<accession>A0ABQ7H982</accession>
<evidence type="ECO:0000313" key="7">
    <source>
        <dbReference type="EMBL" id="KAF5843407.1"/>
    </source>
</evidence>
<feature type="transmembrane region" description="Helical" evidence="6">
    <location>
        <begin position="12"/>
        <end position="33"/>
    </location>
</feature>
<protein>
    <recommendedName>
        <fullName evidence="9">Transmembrane protein 45B</fullName>
    </recommendedName>
</protein>
<dbReference type="Pfam" id="PF04819">
    <property type="entry name" value="DUF716"/>
    <property type="match status" value="1"/>
</dbReference>
<dbReference type="EMBL" id="MU069443">
    <property type="protein sequence ID" value="KAF5843407.1"/>
    <property type="molecule type" value="Genomic_DNA"/>
</dbReference>
<keyword evidence="8" id="KW-1185">Reference proteome</keyword>
<comment type="caution">
    <text evidence="7">The sequence shown here is derived from an EMBL/GenBank/DDBJ whole genome shotgun (WGS) entry which is preliminary data.</text>
</comment>
<organism evidence="7 8">
    <name type="scientific">Dunaliella salina</name>
    <name type="common">Green alga</name>
    <name type="synonym">Protococcus salinus</name>
    <dbReference type="NCBI Taxonomy" id="3046"/>
    <lineage>
        <taxon>Eukaryota</taxon>
        <taxon>Viridiplantae</taxon>
        <taxon>Chlorophyta</taxon>
        <taxon>core chlorophytes</taxon>
        <taxon>Chlorophyceae</taxon>
        <taxon>CS clade</taxon>
        <taxon>Chlamydomonadales</taxon>
        <taxon>Dunaliellaceae</taxon>
        <taxon>Dunaliella</taxon>
    </lineage>
</organism>
<proteinExistence type="inferred from homology"/>
<dbReference type="PANTHER" id="PTHR16007:SF15">
    <property type="entry name" value="TRANSMEMBRANE PROTEIN 45B"/>
    <property type="match status" value="1"/>
</dbReference>
<dbReference type="PANTHER" id="PTHR16007">
    <property type="entry name" value="EPIDIDYMAL MEMBRANE PROTEIN E9-RELATED"/>
    <property type="match status" value="1"/>
</dbReference>
<reference evidence="7" key="1">
    <citation type="submission" date="2017-08" db="EMBL/GenBank/DDBJ databases">
        <authorList>
            <person name="Polle J.E."/>
            <person name="Barry K."/>
            <person name="Cushman J."/>
            <person name="Schmutz J."/>
            <person name="Tran D."/>
            <person name="Hathwaick L.T."/>
            <person name="Yim W.C."/>
            <person name="Jenkins J."/>
            <person name="Mckie-Krisberg Z.M."/>
            <person name="Prochnik S."/>
            <person name="Lindquist E."/>
            <person name="Dockter R.B."/>
            <person name="Adam C."/>
            <person name="Molina H."/>
            <person name="Bunkerborg J."/>
            <person name="Jin E."/>
            <person name="Buchheim M."/>
            <person name="Magnuson J."/>
        </authorList>
    </citation>
    <scope>NUCLEOTIDE SEQUENCE</scope>
    <source>
        <strain evidence="7">CCAP 19/18</strain>
    </source>
</reference>
<keyword evidence="4 6" id="KW-1133">Transmembrane helix</keyword>
<evidence type="ECO:0000256" key="3">
    <source>
        <dbReference type="ARBA" id="ARBA00022692"/>
    </source>
</evidence>
<dbReference type="InterPro" id="IPR042127">
    <property type="entry name" value="TMEM45"/>
</dbReference>
<dbReference type="Proteomes" id="UP000815325">
    <property type="component" value="Unassembled WGS sequence"/>
</dbReference>